<comment type="similarity">
    <text evidence="1">Belongs to the protein-tyrosine phosphatase family.</text>
</comment>
<dbReference type="AlphaFoldDB" id="A0A2C7ADD0"/>
<dbReference type="Gene3D" id="3.90.190.10">
    <property type="entry name" value="Protein tyrosine phosphatase superfamily"/>
    <property type="match status" value="1"/>
</dbReference>
<sequence>MERAMPSAAAEALPRRVALEGCTNLRDLGGYRAADGRRVRFGLVFRAAALGALTDADLVTLGRLGLRTVCDLRGEKERERAPSRLPEPAPEVVSLPIEPTVGAALRDILERAEATGEDVVSLLGQAYQAYATSKLPQYRALLGLLSRPERLPLVFHCSAGKDRTGFGAALLLTALGVPRAVVIEDYLATNRFWEGRAALPPGTPPAVSEALKRAHAPLLEAALDTALRGHADAEAFMEAALGLDAARLAALRDALLE</sequence>
<dbReference type="EMBL" id="PDNU01000010">
    <property type="protein sequence ID" value="PHK95445.1"/>
    <property type="molecule type" value="Genomic_DNA"/>
</dbReference>
<dbReference type="Pfam" id="PF13350">
    <property type="entry name" value="Y_phosphatase3"/>
    <property type="match status" value="1"/>
</dbReference>
<evidence type="ECO:0000256" key="1">
    <source>
        <dbReference type="ARBA" id="ARBA00009580"/>
    </source>
</evidence>
<comment type="caution">
    <text evidence="2">The sequence shown here is derived from an EMBL/GenBank/DDBJ whole genome shotgun (WGS) entry which is preliminary data.</text>
</comment>
<dbReference type="InterPro" id="IPR016130">
    <property type="entry name" value="Tyr_Pase_AS"/>
</dbReference>
<dbReference type="SUPFAM" id="SSF52799">
    <property type="entry name" value="(Phosphotyrosine protein) phosphatases II"/>
    <property type="match status" value="1"/>
</dbReference>
<dbReference type="PANTHER" id="PTHR31126:SF1">
    <property type="entry name" value="TYROSINE SPECIFIC PROTEIN PHOSPHATASES DOMAIN-CONTAINING PROTEIN"/>
    <property type="match status" value="1"/>
</dbReference>
<dbReference type="PROSITE" id="PS00383">
    <property type="entry name" value="TYR_PHOSPHATASE_1"/>
    <property type="match status" value="1"/>
</dbReference>
<dbReference type="GO" id="GO:0004721">
    <property type="term" value="F:phosphoprotein phosphatase activity"/>
    <property type="evidence" value="ECO:0007669"/>
    <property type="project" value="InterPro"/>
</dbReference>
<proteinExistence type="inferred from homology"/>
<dbReference type="InterPro" id="IPR026893">
    <property type="entry name" value="Tyr/Ser_Pase_IphP-type"/>
</dbReference>
<keyword evidence="3" id="KW-1185">Reference proteome</keyword>
<accession>A0A2C7ADD0</accession>
<dbReference type="PANTHER" id="PTHR31126">
    <property type="entry name" value="TYROSINE-PROTEIN PHOSPHATASE"/>
    <property type="match status" value="1"/>
</dbReference>
<dbReference type="InterPro" id="IPR029021">
    <property type="entry name" value="Prot-tyrosine_phosphatase-like"/>
</dbReference>
<reference evidence="2 3" key="1">
    <citation type="submission" date="2017-10" db="EMBL/GenBank/DDBJ databases">
        <authorList>
            <person name="Banno H."/>
            <person name="Chua N.-H."/>
        </authorList>
    </citation>
    <scope>NUCLEOTIDE SEQUENCE [LARGE SCALE GENOMIC DNA]</scope>
    <source>
        <strain evidence="2 3">YW11</strain>
    </source>
</reference>
<dbReference type="Proteomes" id="UP000223527">
    <property type="component" value="Unassembled WGS sequence"/>
</dbReference>
<evidence type="ECO:0000313" key="2">
    <source>
        <dbReference type="EMBL" id="PHK95445.1"/>
    </source>
</evidence>
<protein>
    <submittedName>
        <fullName evidence="2">Protein tyrosine phosphatase</fullName>
    </submittedName>
</protein>
<name>A0A2C7ADD0_9PROT</name>
<organism evidence="2 3">
    <name type="scientific">Teichococcus rhizosphaerae</name>
    <dbReference type="NCBI Taxonomy" id="1335062"/>
    <lineage>
        <taxon>Bacteria</taxon>
        <taxon>Pseudomonadati</taxon>
        <taxon>Pseudomonadota</taxon>
        <taxon>Alphaproteobacteria</taxon>
        <taxon>Acetobacterales</taxon>
        <taxon>Roseomonadaceae</taxon>
        <taxon>Roseomonas</taxon>
    </lineage>
</organism>
<evidence type="ECO:0000313" key="3">
    <source>
        <dbReference type="Proteomes" id="UP000223527"/>
    </source>
</evidence>
<gene>
    <name evidence="2" type="ORF">CR162_08125</name>
</gene>